<protein>
    <recommendedName>
        <fullName evidence="4">DUF3278 domain-containing protein</fullName>
    </recommendedName>
</protein>
<name>A0A410MBI0_9BACI</name>
<accession>A0A410MBI0</accession>
<keyword evidence="1" id="KW-0472">Membrane</keyword>
<dbReference type="EMBL" id="CP026118">
    <property type="protein sequence ID" value="QAS52099.1"/>
    <property type="molecule type" value="Genomic_DNA"/>
</dbReference>
<keyword evidence="1" id="KW-0812">Transmembrane</keyword>
<dbReference type="OrthoDB" id="2429113at2"/>
<reference evidence="2 3" key="1">
    <citation type="submission" date="2018-01" db="EMBL/GenBank/DDBJ databases">
        <title>The whole genome sequencing and assembly of Halobacillus litoralis ERB031 strain.</title>
        <authorList>
            <person name="Lee S.-J."/>
            <person name="Park M.-K."/>
            <person name="Kim J.-Y."/>
            <person name="Lee Y.-J."/>
            <person name="Yi H."/>
            <person name="Bahn Y.-S."/>
            <person name="Kim J.F."/>
            <person name="Lee D.-W."/>
        </authorList>
    </citation>
    <scope>NUCLEOTIDE SEQUENCE [LARGE SCALE GENOMIC DNA]</scope>
    <source>
        <strain evidence="2 3">ERB 031</strain>
    </source>
</reference>
<feature type="transmembrane region" description="Helical" evidence="1">
    <location>
        <begin position="121"/>
        <end position="143"/>
    </location>
</feature>
<feature type="transmembrane region" description="Helical" evidence="1">
    <location>
        <begin position="93"/>
        <end position="115"/>
    </location>
</feature>
<evidence type="ECO:0000313" key="2">
    <source>
        <dbReference type="EMBL" id="QAS52099.1"/>
    </source>
</evidence>
<keyword evidence="1" id="KW-1133">Transmembrane helix</keyword>
<evidence type="ECO:0008006" key="4">
    <source>
        <dbReference type="Google" id="ProtNLM"/>
    </source>
</evidence>
<proteinExistence type="predicted"/>
<dbReference type="Proteomes" id="UP000287756">
    <property type="component" value="Chromosome"/>
</dbReference>
<dbReference type="AlphaFoldDB" id="A0A410MBI0"/>
<feature type="transmembrane region" description="Helical" evidence="1">
    <location>
        <begin position="20"/>
        <end position="43"/>
    </location>
</feature>
<dbReference type="RefSeq" id="WP_128524383.1">
    <property type="nucleotide sequence ID" value="NZ_CANLVY010000002.1"/>
</dbReference>
<gene>
    <name evidence="2" type="ORF">HLI_07610</name>
</gene>
<dbReference type="KEGG" id="hli:HLI_07610"/>
<evidence type="ECO:0000256" key="1">
    <source>
        <dbReference type="SAM" id="Phobius"/>
    </source>
</evidence>
<evidence type="ECO:0000313" key="3">
    <source>
        <dbReference type="Proteomes" id="UP000287756"/>
    </source>
</evidence>
<feature type="transmembrane region" description="Helical" evidence="1">
    <location>
        <begin position="49"/>
        <end position="72"/>
    </location>
</feature>
<organism evidence="2 3">
    <name type="scientific">Halobacillus litoralis</name>
    <dbReference type="NCBI Taxonomy" id="45668"/>
    <lineage>
        <taxon>Bacteria</taxon>
        <taxon>Bacillati</taxon>
        <taxon>Bacillota</taxon>
        <taxon>Bacilli</taxon>
        <taxon>Bacillales</taxon>
        <taxon>Bacillaceae</taxon>
        <taxon>Halobacillus</taxon>
    </lineage>
</organism>
<sequence length="154" mass="18564">MRSWLQKHFPDDKEKERQLLYYIAESTLILLLLLFFYMGLLVIMDRDGIPPMLLIPLIFLFVSGYVWLRYIFAGLEYSEVHKYTDYKRRKKQNIYQTFIFIGIYLFISFLIEWPLSKLMEWIDIIGPASLAGFLFYIISLFSLKKSYKRNTTQQ</sequence>